<feature type="domain" description="VWFA" evidence="1">
    <location>
        <begin position="226"/>
        <end position="384"/>
    </location>
</feature>
<keyword evidence="3" id="KW-1185">Reference proteome</keyword>
<accession>A0A375I0R7</accession>
<gene>
    <name evidence="2" type="ORF">PROPJV5_1173</name>
</gene>
<dbReference type="PANTHER" id="PTHR30634:SF16">
    <property type="entry name" value="OUTER-MEMBRANE LIPOPROTEIN LOLB"/>
    <property type="match status" value="1"/>
</dbReference>
<dbReference type="Pfam" id="PF05762">
    <property type="entry name" value="VWA_CoxE"/>
    <property type="match status" value="1"/>
</dbReference>
<dbReference type="Gene3D" id="3.40.50.410">
    <property type="entry name" value="von Willebrand factor, type A domain"/>
    <property type="match status" value="1"/>
</dbReference>
<evidence type="ECO:0000313" key="3">
    <source>
        <dbReference type="Proteomes" id="UP000265962"/>
    </source>
</evidence>
<dbReference type="AlphaFoldDB" id="A0A375I0R7"/>
<dbReference type="InterPro" id="IPR050458">
    <property type="entry name" value="LolB"/>
</dbReference>
<dbReference type="Proteomes" id="UP000265962">
    <property type="component" value="Unassembled WGS sequence"/>
</dbReference>
<dbReference type="OrthoDB" id="9789979at2"/>
<organism evidence="2 3">
    <name type="scientific">Propionibacterium ruminifibrarum</name>
    <dbReference type="NCBI Taxonomy" id="1962131"/>
    <lineage>
        <taxon>Bacteria</taxon>
        <taxon>Bacillati</taxon>
        <taxon>Actinomycetota</taxon>
        <taxon>Actinomycetes</taxon>
        <taxon>Propionibacteriales</taxon>
        <taxon>Propionibacteriaceae</taxon>
        <taxon>Propionibacterium</taxon>
    </lineage>
</organism>
<name>A0A375I0R7_9ACTN</name>
<dbReference type="PANTHER" id="PTHR30634">
    <property type="entry name" value="OUTER MEMBRANE LOLAB LIPOPROTEIN INSERTION APPARATUS"/>
    <property type="match status" value="1"/>
</dbReference>
<reference evidence="3" key="1">
    <citation type="submission" date="2018-02" db="EMBL/GenBank/DDBJ databases">
        <authorList>
            <person name="Hornung B."/>
        </authorList>
    </citation>
    <scope>NUCLEOTIDE SEQUENCE [LARGE SCALE GENOMIC DNA]</scope>
</reference>
<proteinExistence type="predicted"/>
<sequence>MSTAPAAGDQQTGSGPISAEQRWRLMLGTDSTGGARSNEVLTVEQRAMDRALARLYDVGDEDGQAGRRRAGRGGLESAMPSVAAWLGDIRRYFPNRVVQVMQNDAIERFGLAAMLAQPEILETLEPDVHLVATLARLSSVIPEESKQTARQVVNTVAEQVAERIANRMRQSVHGALDRANRTARPRPSDIDWGRTIAANLKNYLPEQRTIVPERLVGYGRRHRGVQREFVICLDQSGSMASSVVYASIMAGVMASISALRTHLVAYSTDIADLTSMLSDPVDVIFGAQLGGGTDTAPALEYCRRSITRPSDAVVILISDLYDARPERMIDQARQIRADGATMIALLALSDDGVPSYNRSAAAELAALGVPAFGCTPDAFPELIAAAIEGADLGHWAEQRSDEESGR</sequence>
<dbReference type="InterPro" id="IPR008912">
    <property type="entry name" value="Uncharacterised_CoxE"/>
</dbReference>
<dbReference type="SUPFAM" id="SSF53300">
    <property type="entry name" value="vWA-like"/>
    <property type="match status" value="1"/>
</dbReference>
<dbReference type="SMART" id="SM00327">
    <property type="entry name" value="VWA"/>
    <property type="match status" value="1"/>
</dbReference>
<dbReference type="RefSeq" id="WP_119715411.1">
    <property type="nucleotide sequence ID" value="NZ_OMOH01000004.1"/>
</dbReference>
<dbReference type="InterPro" id="IPR002035">
    <property type="entry name" value="VWF_A"/>
</dbReference>
<dbReference type="EMBL" id="OMOH01000004">
    <property type="protein sequence ID" value="SPF68230.1"/>
    <property type="molecule type" value="Genomic_DNA"/>
</dbReference>
<evidence type="ECO:0000259" key="1">
    <source>
        <dbReference type="SMART" id="SM00327"/>
    </source>
</evidence>
<dbReference type="InterPro" id="IPR036465">
    <property type="entry name" value="vWFA_dom_sf"/>
</dbReference>
<protein>
    <submittedName>
        <fullName evidence="2">von Willebrand factor, type A</fullName>
    </submittedName>
</protein>
<evidence type="ECO:0000313" key="2">
    <source>
        <dbReference type="EMBL" id="SPF68230.1"/>
    </source>
</evidence>